<evidence type="ECO:0000256" key="2">
    <source>
        <dbReference type="SAM" id="Phobius"/>
    </source>
</evidence>
<dbReference type="AlphaFoldDB" id="A0A0L0F2Q3"/>
<evidence type="ECO:0000313" key="3">
    <source>
        <dbReference type="EMBL" id="KNC70453.1"/>
    </source>
</evidence>
<accession>A0A0L0F2Q3</accession>
<sequence length="64" mass="7350">MTNMEMQNLSHRGHDDEDFDDALLLPRGSARRQRGGRGRRTPKQTLFMGGIATVVIIFLVMFMR</sequence>
<organism evidence="3 4">
    <name type="scientific">Sphaeroforma arctica JP610</name>
    <dbReference type="NCBI Taxonomy" id="667725"/>
    <lineage>
        <taxon>Eukaryota</taxon>
        <taxon>Ichthyosporea</taxon>
        <taxon>Ichthyophonida</taxon>
        <taxon>Sphaeroforma</taxon>
    </lineage>
</organism>
<dbReference type="Proteomes" id="UP000054560">
    <property type="component" value="Unassembled WGS sequence"/>
</dbReference>
<keyword evidence="2" id="KW-0812">Transmembrane</keyword>
<gene>
    <name evidence="3" type="ORF">SARC_17020</name>
</gene>
<feature type="non-terminal residue" evidence="3">
    <location>
        <position position="64"/>
    </location>
</feature>
<evidence type="ECO:0000256" key="1">
    <source>
        <dbReference type="SAM" id="MobiDB-lite"/>
    </source>
</evidence>
<reference evidence="3 4" key="1">
    <citation type="submission" date="2011-02" db="EMBL/GenBank/DDBJ databases">
        <title>The Genome Sequence of Sphaeroforma arctica JP610.</title>
        <authorList>
            <consortium name="The Broad Institute Genome Sequencing Platform"/>
            <person name="Russ C."/>
            <person name="Cuomo C."/>
            <person name="Young S.K."/>
            <person name="Zeng Q."/>
            <person name="Gargeya S."/>
            <person name="Alvarado L."/>
            <person name="Berlin A."/>
            <person name="Chapman S.B."/>
            <person name="Chen Z."/>
            <person name="Freedman E."/>
            <person name="Gellesch M."/>
            <person name="Goldberg J."/>
            <person name="Griggs A."/>
            <person name="Gujja S."/>
            <person name="Heilman E."/>
            <person name="Heiman D."/>
            <person name="Howarth C."/>
            <person name="Mehta T."/>
            <person name="Neiman D."/>
            <person name="Pearson M."/>
            <person name="Roberts A."/>
            <person name="Saif S."/>
            <person name="Shea T."/>
            <person name="Shenoy N."/>
            <person name="Sisk P."/>
            <person name="Stolte C."/>
            <person name="Sykes S."/>
            <person name="White J."/>
            <person name="Yandava C."/>
            <person name="Burger G."/>
            <person name="Gray M.W."/>
            <person name="Holland P.W.H."/>
            <person name="King N."/>
            <person name="Lang F.B.F."/>
            <person name="Roger A.J."/>
            <person name="Ruiz-Trillo I."/>
            <person name="Haas B."/>
            <person name="Nusbaum C."/>
            <person name="Birren B."/>
        </authorList>
    </citation>
    <scope>NUCLEOTIDE SEQUENCE [LARGE SCALE GENOMIC DNA]</scope>
    <source>
        <strain evidence="3 4">JP610</strain>
    </source>
</reference>
<protein>
    <submittedName>
        <fullName evidence="3">Uncharacterized protein</fullName>
    </submittedName>
</protein>
<dbReference type="GeneID" id="25917524"/>
<feature type="transmembrane region" description="Helical" evidence="2">
    <location>
        <begin position="45"/>
        <end position="63"/>
    </location>
</feature>
<feature type="region of interest" description="Disordered" evidence="1">
    <location>
        <begin position="1"/>
        <end position="43"/>
    </location>
</feature>
<dbReference type="EMBL" id="KQ251135">
    <property type="protein sequence ID" value="KNC70453.1"/>
    <property type="molecule type" value="Genomic_DNA"/>
</dbReference>
<name>A0A0L0F2Q3_9EUKA</name>
<feature type="compositionally biased region" description="Basic residues" evidence="1">
    <location>
        <begin position="29"/>
        <end position="42"/>
    </location>
</feature>
<proteinExistence type="predicted"/>
<feature type="compositionally biased region" description="Polar residues" evidence="1">
    <location>
        <begin position="1"/>
        <end position="10"/>
    </location>
</feature>
<keyword evidence="4" id="KW-1185">Reference proteome</keyword>
<keyword evidence="2" id="KW-0472">Membrane</keyword>
<keyword evidence="2" id="KW-1133">Transmembrane helix</keyword>
<dbReference type="RefSeq" id="XP_014144355.1">
    <property type="nucleotide sequence ID" value="XM_014288880.1"/>
</dbReference>
<evidence type="ECO:0000313" key="4">
    <source>
        <dbReference type="Proteomes" id="UP000054560"/>
    </source>
</evidence>